<keyword evidence="1" id="KW-1133">Transmembrane helix</keyword>
<proteinExistence type="predicted"/>
<evidence type="ECO:0000256" key="1">
    <source>
        <dbReference type="SAM" id="Phobius"/>
    </source>
</evidence>
<keyword evidence="3" id="KW-1185">Reference proteome</keyword>
<gene>
    <name evidence="2" type="ORF">PoB_001126300</name>
</gene>
<feature type="non-terminal residue" evidence="2">
    <location>
        <position position="1"/>
    </location>
</feature>
<feature type="transmembrane region" description="Helical" evidence="1">
    <location>
        <begin position="44"/>
        <end position="66"/>
    </location>
</feature>
<name>A0AAV3YR51_9GAST</name>
<comment type="caution">
    <text evidence="2">The sequence shown here is derived from an EMBL/GenBank/DDBJ whole genome shotgun (WGS) entry which is preliminary data.</text>
</comment>
<sequence length="73" mass="8401">HGISMAAFCAESSEDGDKLPDKCLFELVTVKHRDCPRMDNRERYLCIPTGVILEIVYVMQILYQWAVHFAVIN</sequence>
<evidence type="ECO:0000313" key="3">
    <source>
        <dbReference type="Proteomes" id="UP000735302"/>
    </source>
</evidence>
<accession>A0AAV3YR51</accession>
<keyword evidence="1" id="KW-0812">Transmembrane</keyword>
<protein>
    <submittedName>
        <fullName evidence="2">Uncharacterized protein</fullName>
    </submittedName>
</protein>
<dbReference type="EMBL" id="BLXT01001322">
    <property type="protein sequence ID" value="GFN84757.1"/>
    <property type="molecule type" value="Genomic_DNA"/>
</dbReference>
<reference evidence="2 3" key="1">
    <citation type="journal article" date="2021" name="Elife">
        <title>Chloroplast acquisition without the gene transfer in kleptoplastic sea slugs, Plakobranchus ocellatus.</title>
        <authorList>
            <person name="Maeda T."/>
            <person name="Takahashi S."/>
            <person name="Yoshida T."/>
            <person name="Shimamura S."/>
            <person name="Takaki Y."/>
            <person name="Nagai Y."/>
            <person name="Toyoda A."/>
            <person name="Suzuki Y."/>
            <person name="Arimoto A."/>
            <person name="Ishii H."/>
            <person name="Satoh N."/>
            <person name="Nishiyama T."/>
            <person name="Hasebe M."/>
            <person name="Maruyama T."/>
            <person name="Minagawa J."/>
            <person name="Obokata J."/>
            <person name="Shigenobu S."/>
        </authorList>
    </citation>
    <scope>NUCLEOTIDE SEQUENCE [LARGE SCALE GENOMIC DNA]</scope>
</reference>
<evidence type="ECO:0000313" key="2">
    <source>
        <dbReference type="EMBL" id="GFN84757.1"/>
    </source>
</evidence>
<organism evidence="2 3">
    <name type="scientific">Plakobranchus ocellatus</name>
    <dbReference type="NCBI Taxonomy" id="259542"/>
    <lineage>
        <taxon>Eukaryota</taxon>
        <taxon>Metazoa</taxon>
        <taxon>Spiralia</taxon>
        <taxon>Lophotrochozoa</taxon>
        <taxon>Mollusca</taxon>
        <taxon>Gastropoda</taxon>
        <taxon>Heterobranchia</taxon>
        <taxon>Euthyneura</taxon>
        <taxon>Panpulmonata</taxon>
        <taxon>Sacoglossa</taxon>
        <taxon>Placobranchoidea</taxon>
        <taxon>Plakobranchidae</taxon>
        <taxon>Plakobranchus</taxon>
    </lineage>
</organism>
<dbReference type="Proteomes" id="UP000735302">
    <property type="component" value="Unassembled WGS sequence"/>
</dbReference>
<dbReference type="AlphaFoldDB" id="A0AAV3YR51"/>
<keyword evidence="1" id="KW-0472">Membrane</keyword>